<evidence type="ECO:0000313" key="3">
    <source>
        <dbReference type="Proteomes" id="UP001596395"/>
    </source>
</evidence>
<evidence type="ECO:0008006" key="4">
    <source>
        <dbReference type="Google" id="ProtNLM"/>
    </source>
</evidence>
<name>A0ABD5VH17_9EURY</name>
<dbReference type="Proteomes" id="UP001596395">
    <property type="component" value="Unassembled WGS sequence"/>
</dbReference>
<dbReference type="AlphaFoldDB" id="A0ABD5VH17"/>
<organism evidence="2 3">
    <name type="scientific">Halorubellus litoreus</name>
    <dbReference type="NCBI Taxonomy" id="755308"/>
    <lineage>
        <taxon>Archaea</taxon>
        <taxon>Methanobacteriati</taxon>
        <taxon>Methanobacteriota</taxon>
        <taxon>Stenosarchaea group</taxon>
        <taxon>Halobacteria</taxon>
        <taxon>Halobacteriales</taxon>
        <taxon>Halorubellaceae</taxon>
        <taxon>Halorubellus</taxon>
    </lineage>
</organism>
<evidence type="ECO:0000313" key="2">
    <source>
        <dbReference type="EMBL" id="MFC6954824.1"/>
    </source>
</evidence>
<evidence type="ECO:0000256" key="1">
    <source>
        <dbReference type="SAM" id="MobiDB-lite"/>
    </source>
</evidence>
<keyword evidence="3" id="KW-1185">Reference proteome</keyword>
<feature type="region of interest" description="Disordered" evidence="1">
    <location>
        <begin position="97"/>
        <end position="136"/>
    </location>
</feature>
<dbReference type="EMBL" id="JBHSXN010000004">
    <property type="protein sequence ID" value="MFC6954824.1"/>
    <property type="molecule type" value="Genomic_DNA"/>
</dbReference>
<gene>
    <name evidence="2" type="ORF">ACFQGB_18305</name>
</gene>
<reference evidence="2 3" key="1">
    <citation type="journal article" date="2019" name="Int. J. Syst. Evol. Microbiol.">
        <title>The Global Catalogue of Microorganisms (GCM) 10K type strain sequencing project: providing services to taxonomists for standard genome sequencing and annotation.</title>
        <authorList>
            <consortium name="The Broad Institute Genomics Platform"/>
            <consortium name="The Broad Institute Genome Sequencing Center for Infectious Disease"/>
            <person name="Wu L."/>
            <person name="Ma J."/>
        </authorList>
    </citation>
    <scope>NUCLEOTIDE SEQUENCE [LARGE SCALE GENOMIC DNA]</scope>
    <source>
        <strain evidence="2 3">GX26</strain>
    </source>
</reference>
<sequence length="191" mass="20671">MTTDNDHDRSIEDVWRDILARNGVSEAQADDIVTLTFGTPALTRDIPDIEDVPDIAKDALANTEFETYLDDDKDPARVEHQLVGALEDALRGVHSGPAALPDATLDQPYDRVTATGNGKEGTAGASRGVGQPDLAQPYKSAAAARAAESSLDEDDIARIATVLDDVMTEYELETADLYAALERLEEEERTE</sequence>
<protein>
    <recommendedName>
        <fullName evidence="4">DUF2267 domain-containing protein</fullName>
    </recommendedName>
</protein>
<accession>A0ABD5VH17</accession>
<comment type="caution">
    <text evidence="2">The sequence shown here is derived from an EMBL/GenBank/DDBJ whole genome shotgun (WGS) entry which is preliminary data.</text>
</comment>
<dbReference type="RefSeq" id="WP_336351767.1">
    <property type="nucleotide sequence ID" value="NZ_JAZAQL010000004.1"/>
</dbReference>
<proteinExistence type="predicted"/>